<keyword evidence="8" id="KW-0472">Membrane</keyword>
<evidence type="ECO:0000259" key="10">
    <source>
        <dbReference type="PROSITE" id="PS50893"/>
    </source>
</evidence>
<dbReference type="GO" id="GO:0140359">
    <property type="term" value="F:ABC-type transporter activity"/>
    <property type="evidence" value="ECO:0007669"/>
    <property type="project" value="InterPro"/>
</dbReference>
<keyword evidence="3 9" id="KW-0500">Molybdenum</keyword>
<dbReference type="GO" id="GO:0016020">
    <property type="term" value="C:membrane"/>
    <property type="evidence" value="ECO:0007669"/>
    <property type="project" value="InterPro"/>
</dbReference>
<evidence type="ECO:0000256" key="2">
    <source>
        <dbReference type="ARBA" id="ARBA00022475"/>
    </source>
</evidence>
<dbReference type="Gene3D" id="2.40.50.100">
    <property type="match status" value="1"/>
</dbReference>
<dbReference type="InterPro" id="IPR004606">
    <property type="entry name" value="Mop_domain"/>
</dbReference>
<keyword evidence="7" id="KW-1278">Translocase</keyword>
<keyword evidence="4" id="KW-0997">Cell inner membrane</keyword>
<feature type="domain" description="ABC transporter" evidence="10">
    <location>
        <begin position="3"/>
        <end position="233"/>
    </location>
</feature>
<evidence type="ECO:0000256" key="6">
    <source>
        <dbReference type="ARBA" id="ARBA00022840"/>
    </source>
</evidence>
<dbReference type="NCBIfam" id="TIGR02142">
    <property type="entry name" value="modC_ABC"/>
    <property type="match status" value="1"/>
</dbReference>
<dbReference type="InterPro" id="IPR005116">
    <property type="entry name" value="Transp-assoc_OB_typ1"/>
</dbReference>
<evidence type="ECO:0000256" key="3">
    <source>
        <dbReference type="ARBA" id="ARBA00022505"/>
    </source>
</evidence>
<dbReference type="SUPFAM" id="SSF50331">
    <property type="entry name" value="MOP-like"/>
    <property type="match status" value="1"/>
</dbReference>
<dbReference type="GO" id="GO:0005524">
    <property type="term" value="F:ATP binding"/>
    <property type="evidence" value="ECO:0007669"/>
    <property type="project" value="UniProtKB-KW"/>
</dbReference>
<dbReference type="PROSITE" id="PS00211">
    <property type="entry name" value="ABC_TRANSPORTER_1"/>
    <property type="match status" value="1"/>
</dbReference>
<dbReference type="Proteomes" id="UP000198634">
    <property type="component" value="Unassembled WGS sequence"/>
</dbReference>
<evidence type="ECO:0000256" key="5">
    <source>
        <dbReference type="ARBA" id="ARBA00022741"/>
    </source>
</evidence>
<dbReference type="InterPro" id="IPR027417">
    <property type="entry name" value="P-loop_NTPase"/>
</dbReference>
<accession>A0A1H9A6Z1</accession>
<evidence type="ECO:0000256" key="4">
    <source>
        <dbReference type="ARBA" id="ARBA00022519"/>
    </source>
</evidence>
<dbReference type="InterPro" id="IPR003439">
    <property type="entry name" value="ABC_transporter-like_ATP-bd"/>
</dbReference>
<evidence type="ECO:0000256" key="8">
    <source>
        <dbReference type="ARBA" id="ARBA00023136"/>
    </source>
</evidence>
<keyword evidence="5" id="KW-0547">Nucleotide-binding</keyword>
<dbReference type="InterPro" id="IPR011868">
    <property type="entry name" value="ModC_ABC_ATP-bd"/>
</dbReference>
<dbReference type="GO" id="GO:0015098">
    <property type="term" value="F:molybdate ion transmembrane transporter activity"/>
    <property type="evidence" value="ECO:0007669"/>
    <property type="project" value="InterPro"/>
</dbReference>
<dbReference type="InterPro" id="IPR003593">
    <property type="entry name" value="AAA+_ATPase"/>
</dbReference>
<dbReference type="AlphaFoldDB" id="A0A1H9A6Z1"/>
<dbReference type="InterPro" id="IPR017871">
    <property type="entry name" value="ABC_transporter-like_CS"/>
</dbReference>
<feature type="domain" description="Mop" evidence="11">
    <location>
        <begin position="292"/>
        <end position="358"/>
    </location>
</feature>
<dbReference type="InterPro" id="IPR008995">
    <property type="entry name" value="Mo/tungstate-bd_C_term_dom"/>
</dbReference>
<name>A0A1H9A6Z1_9RHOB</name>
<dbReference type="PROSITE" id="PS50893">
    <property type="entry name" value="ABC_TRANSPORTER_2"/>
    <property type="match status" value="1"/>
</dbReference>
<reference evidence="12 13" key="1">
    <citation type="submission" date="2016-10" db="EMBL/GenBank/DDBJ databases">
        <authorList>
            <person name="de Groot N.N."/>
        </authorList>
    </citation>
    <scope>NUCLEOTIDE SEQUENCE [LARGE SCALE GENOMIC DNA]</scope>
    <source>
        <strain evidence="12 13">DSM 22007</strain>
    </source>
</reference>
<keyword evidence="13" id="KW-1185">Reference proteome</keyword>
<dbReference type="Pfam" id="PF03459">
    <property type="entry name" value="TOBE"/>
    <property type="match status" value="1"/>
</dbReference>
<dbReference type="PANTHER" id="PTHR43514:SF4">
    <property type="entry name" value="ABC TRANSPORTER I FAMILY MEMBER 10"/>
    <property type="match status" value="1"/>
</dbReference>
<dbReference type="PANTHER" id="PTHR43514">
    <property type="entry name" value="ABC TRANSPORTER I FAMILY MEMBER 10"/>
    <property type="match status" value="1"/>
</dbReference>
<evidence type="ECO:0000259" key="11">
    <source>
        <dbReference type="PROSITE" id="PS51866"/>
    </source>
</evidence>
<dbReference type="OrthoDB" id="9802264at2"/>
<dbReference type="SMART" id="SM00382">
    <property type="entry name" value="AAA"/>
    <property type="match status" value="1"/>
</dbReference>
<evidence type="ECO:0000256" key="1">
    <source>
        <dbReference type="ARBA" id="ARBA00022448"/>
    </source>
</evidence>
<dbReference type="STRING" id="657014.SAMN04488092_10232"/>
<dbReference type="RefSeq" id="WP_090267972.1">
    <property type="nucleotide sequence ID" value="NZ_FOEP01000002.1"/>
</dbReference>
<keyword evidence="1" id="KW-0813">Transport</keyword>
<organism evidence="12 13">
    <name type="scientific">Thalassovita taeanensis</name>
    <dbReference type="NCBI Taxonomy" id="657014"/>
    <lineage>
        <taxon>Bacteria</taxon>
        <taxon>Pseudomonadati</taxon>
        <taxon>Pseudomonadota</taxon>
        <taxon>Alphaproteobacteria</taxon>
        <taxon>Rhodobacterales</taxon>
        <taxon>Roseobacteraceae</taxon>
        <taxon>Thalassovita</taxon>
    </lineage>
</organism>
<sequence length="363" mass="38755">MSLRVQITHRFDSFTLNAAFDAPAGVTALFGASGSGKTTVVNAVAGLIKPDQARISLNDQMLCDSATRLWLPPHKRRLGYVFQEARLFPHLSVQQNLRYGRWFAGLRGDSAEETRLITLLGLGPLLARRPGALSGGEKQRVAIGRALLSAPELLLMDEPLAALDEARKAEILPYLERLRDETQIPILYVSHAMAEVARLATTVVVLSDGKVLRAGPVQNILSDPGIAPTIGLREAGAVLLAQVVTHHPDGLSELSAAGGRLFLPEVTAQPGRTLRVRILAQDVILSRTRPDGLSALNILPGTVSMIHAGDGPGVLVQLQTGDAQILARITQRSAQALELSEGKPCYAIIKSVSVAQDNVGRGA</sequence>
<gene>
    <name evidence="12" type="ORF">SAMN04488092_10232</name>
</gene>
<protein>
    <submittedName>
        <fullName evidence="12">Molybdate transport system ATP-binding protein</fullName>
    </submittedName>
</protein>
<evidence type="ECO:0000256" key="7">
    <source>
        <dbReference type="ARBA" id="ARBA00022967"/>
    </source>
</evidence>
<dbReference type="Pfam" id="PF00005">
    <property type="entry name" value="ABC_tran"/>
    <property type="match status" value="1"/>
</dbReference>
<dbReference type="InterPro" id="IPR050334">
    <property type="entry name" value="Molybdenum_import_ModC"/>
</dbReference>
<keyword evidence="2" id="KW-1003">Cell membrane</keyword>
<keyword evidence="6 12" id="KW-0067">ATP-binding</keyword>
<proteinExistence type="predicted"/>
<dbReference type="SUPFAM" id="SSF52540">
    <property type="entry name" value="P-loop containing nucleoside triphosphate hydrolases"/>
    <property type="match status" value="1"/>
</dbReference>
<dbReference type="EMBL" id="FOEP01000002">
    <property type="protein sequence ID" value="SEP72502.1"/>
    <property type="molecule type" value="Genomic_DNA"/>
</dbReference>
<evidence type="ECO:0000256" key="9">
    <source>
        <dbReference type="PROSITE-ProRule" id="PRU01213"/>
    </source>
</evidence>
<evidence type="ECO:0000313" key="12">
    <source>
        <dbReference type="EMBL" id="SEP72502.1"/>
    </source>
</evidence>
<dbReference type="GO" id="GO:0016887">
    <property type="term" value="F:ATP hydrolysis activity"/>
    <property type="evidence" value="ECO:0007669"/>
    <property type="project" value="InterPro"/>
</dbReference>
<dbReference type="Gene3D" id="3.40.50.300">
    <property type="entry name" value="P-loop containing nucleotide triphosphate hydrolases"/>
    <property type="match status" value="1"/>
</dbReference>
<evidence type="ECO:0000313" key="13">
    <source>
        <dbReference type="Proteomes" id="UP000198634"/>
    </source>
</evidence>
<dbReference type="PROSITE" id="PS51866">
    <property type="entry name" value="MOP"/>
    <property type="match status" value="1"/>
</dbReference>